<dbReference type="PANTHER" id="PTHR37984:SF13">
    <property type="entry name" value="RIBONUCLEASE H"/>
    <property type="match status" value="1"/>
</dbReference>
<keyword evidence="2" id="KW-1185">Reference proteome</keyword>
<reference evidence="1" key="1">
    <citation type="submission" date="2020-05" db="UniProtKB">
        <authorList>
            <consortium name="EnsemblMetazoa"/>
        </authorList>
    </citation>
    <scope>IDENTIFICATION</scope>
    <source>
        <strain evidence="1">Yale</strain>
    </source>
</reference>
<evidence type="ECO:0008006" key="3">
    <source>
        <dbReference type="Google" id="ProtNLM"/>
    </source>
</evidence>
<dbReference type="InterPro" id="IPR043502">
    <property type="entry name" value="DNA/RNA_pol_sf"/>
</dbReference>
<dbReference type="EnsemblMetazoa" id="GMOY001477-RA">
    <property type="protein sequence ID" value="GMOY001477-PA"/>
    <property type="gene ID" value="GMOY001477"/>
</dbReference>
<dbReference type="PANTHER" id="PTHR37984">
    <property type="entry name" value="PROTEIN CBG26694"/>
    <property type="match status" value="1"/>
</dbReference>
<dbReference type="InterPro" id="IPR050951">
    <property type="entry name" value="Retrovirus_Pol_polyprotein"/>
</dbReference>
<proteinExistence type="predicted"/>
<dbReference type="Gene3D" id="3.30.70.270">
    <property type="match status" value="2"/>
</dbReference>
<accession>A0A1B0FD20</accession>
<dbReference type="AlphaFoldDB" id="A0A1B0FD20"/>
<dbReference type="SUPFAM" id="SSF56672">
    <property type="entry name" value="DNA/RNA polymerases"/>
    <property type="match status" value="1"/>
</dbReference>
<dbReference type="Proteomes" id="UP000092444">
    <property type="component" value="Unassembled WGS sequence"/>
</dbReference>
<sequence length="123" mass="13962">MKQNGDIRICADNKVIINNHLVGFKYLLPRIDEIISDLRGCAIFAKLHIGRLKLKRLPFGVKTAATIFQKTMENLLPDIPNVFVYQDDITIGGKDQPFKLNEKSTHSFNGKYHTYGTPLTVMD</sequence>
<evidence type="ECO:0000313" key="1">
    <source>
        <dbReference type="EnsemblMetazoa" id="GMOY001477-PA"/>
    </source>
</evidence>
<evidence type="ECO:0000313" key="2">
    <source>
        <dbReference type="Proteomes" id="UP000092444"/>
    </source>
</evidence>
<dbReference type="STRING" id="37546.A0A1B0FD20"/>
<dbReference type="GO" id="GO:0071897">
    <property type="term" value="P:DNA biosynthetic process"/>
    <property type="evidence" value="ECO:0007669"/>
    <property type="project" value="UniProtKB-ARBA"/>
</dbReference>
<name>A0A1B0FD20_GLOMM</name>
<protein>
    <recommendedName>
        <fullName evidence="3">Reverse transcriptase domain-containing protein</fullName>
    </recommendedName>
</protein>
<dbReference type="EMBL" id="CCAG010011541">
    <property type="status" value="NOT_ANNOTATED_CDS"/>
    <property type="molecule type" value="Genomic_DNA"/>
</dbReference>
<dbReference type="VEuPathDB" id="VectorBase:GMOY001477"/>
<organism evidence="1 2">
    <name type="scientific">Glossina morsitans morsitans</name>
    <name type="common">Savannah tsetse fly</name>
    <dbReference type="NCBI Taxonomy" id="37546"/>
    <lineage>
        <taxon>Eukaryota</taxon>
        <taxon>Metazoa</taxon>
        <taxon>Ecdysozoa</taxon>
        <taxon>Arthropoda</taxon>
        <taxon>Hexapoda</taxon>
        <taxon>Insecta</taxon>
        <taxon>Pterygota</taxon>
        <taxon>Neoptera</taxon>
        <taxon>Endopterygota</taxon>
        <taxon>Diptera</taxon>
        <taxon>Brachycera</taxon>
        <taxon>Muscomorpha</taxon>
        <taxon>Hippoboscoidea</taxon>
        <taxon>Glossinidae</taxon>
        <taxon>Glossina</taxon>
    </lineage>
</organism>
<dbReference type="InterPro" id="IPR043128">
    <property type="entry name" value="Rev_trsase/Diguanyl_cyclase"/>
</dbReference>
<dbReference type="Gene3D" id="3.10.10.10">
    <property type="entry name" value="HIV Type 1 Reverse Transcriptase, subunit A, domain 1"/>
    <property type="match status" value="2"/>
</dbReference>